<comment type="caution">
    <text evidence="3">The sequence shown here is derived from an EMBL/GenBank/DDBJ whole genome shotgun (WGS) entry which is preliminary data.</text>
</comment>
<protein>
    <submittedName>
        <fullName evidence="3">Glycosyltransferase family 4 protein</fullName>
    </submittedName>
</protein>
<evidence type="ECO:0000256" key="1">
    <source>
        <dbReference type="ARBA" id="ARBA00022679"/>
    </source>
</evidence>
<dbReference type="GO" id="GO:0009103">
    <property type="term" value="P:lipopolysaccharide biosynthetic process"/>
    <property type="evidence" value="ECO:0007669"/>
    <property type="project" value="TreeGrafter"/>
</dbReference>
<gene>
    <name evidence="3" type="ORF">HP550_05965</name>
</gene>
<dbReference type="EMBL" id="JABMCI010000055">
    <property type="protein sequence ID" value="NUU16794.1"/>
    <property type="molecule type" value="Genomic_DNA"/>
</dbReference>
<dbReference type="Proteomes" id="UP000565724">
    <property type="component" value="Unassembled WGS sequence"/>
</dbReference>
<dbReference type="InterPro" id="IPR001296">
    <property type="entry name" value="Glyco_trans_1"/>
</dbReference>
<dbReference type="RefSeq" id="WP_175346677.1">
    <property type="nucleotide sequence ID" value="NZ_JABMCI010000055.1"/>
</dbReference>
<keyword evidence="1 3" id="KW-0808">Transferase</keyword>
<evidence type="ECO:0000313" key="4">
    <source>
        <dbReference type="Proteomes" id="UP000565724"/>
    </source>
</evidence>
<dbReference type="GO" id="GO:0016757">
    <property type="term" value="F:glycosyltransferase activity"/>
    <property type="evidence" value="ECO:0007669"/>
    <property type="project" value="InterPro"/>
</dbReference>
<dbReference type="Gene3D" id="3.40.50.2000">
    <property type="entry name" value="Glycogen Phosphorylase B"/>
    <property type="match status" value="1"/>
</dbReference>
<accession>A0A7Y6DXC4</accession>
<feature type="domain" description="Glycosyl transferase family 1" evidence="2">
    <location>
        <begin position="316"/>
        <end position="473"/>
    </location>
</feature>
<organism evidence="3 4">
    <name type="scientific">Cellulomonas humilata</name>
    <dbReference type="NCBI Taxonomy" id="144055"/>
    <lineage>
        <taxon>Bacteria</taxon>
        <taxon>Bacillati</taxon>
        <taxon>Actinomycetota</taxon>
        <taxon>Actinomycetes</taxon>
        <taxon>Micrococcales</taxon>
        <taxon>Cellulomonadaceae</taxon>
        <taxon>Cellulomonas</taxon>
    </lineage>
</organism>
<sequence length="501" mass="54085">MTISDVDTESAVGALDQRLRAASTVLLGRGHDPRPSAPGRAGALLLPELIAACQRSGSRQDLWLLMTALGGALPGEEDLRDASRHMALGTDREVQTRLLDIAFELASDSDGAYELDIVRDAVVVDVDFCARRDFHTGIQRVVRETVPRWDEAHEILPVAWTDSYTALRRLHPWEVPNVMAYQPGGGSSAKRADQGVTRLVVPLGSSIILPEIPEPEASDCYAALAQWTDNRIVAIGYDMIPIVSADLRPGFEATRFARYLNVVKHADHIAAISRSATTEFAGFSQALGAQGLAGPRVTEVLLPASPPDRGVQAAAGPADDARPVVVCVGTHDPHKNHAVLVQAAERLWREKVDFELVFIGGVGFMGPENMCFTPLLKAGRPVRNLGRVSDEEMANTLRSASFTVFLSLHEGYGLPVAESLACGTPVITSNFGSLQEIAEGGGCVTVDPRDDDAVTAAMRTLLTDPQRRRALRDEIAAREERTWQGYADELWEASMSGVVSA</sequence>
<name>A0A7Y6DXC4_9CELL</name>
<evidence type="ECO:0000259" key="2">
    <source>
        <dbReference type="Pfam" id="PF00534"/>
    </source>
</evidence>
<dbReference type="AlphaFoldDB" id="A0A7Y6DXC4"/>
<keyword evidence="4" id="KW-1185">Reference proteome</keyword>
<dbReference type="SUPFAM" id="SSF53756">
    <property type="entry name" value="UDP-Glycosyltransferase/glycogen phosphorylase"/>
    <property type="match status" value="1"/>
</dbReference>
<proteinExistence type="predicted"/>
<dbReference type="PANTHER" id="PTHR46401">
    <property type="entry name" value="GLYCOSYLTRANSFERASE WBBK-RELATED"/>
    <property type="match status" value="1"/>
</dbReference>
<dbReference type="CDD" id="cd03809">
    <property type="entry name" value="GT4_MtfB-like"/>
    <property type="match status" value="1"/>
</dbReference>
<reference evidence="3 4" key="1">
    <citation type="submission" date="2020-05" db="EMBL/GenBank/DDBJ databases">
        <title>Genome Sequencing of Type Strains.</title>
        <authorList>
            <person name="Lemaire J.F."/>
            <person name="Inderbitzin P."/>
            <person name="Gregorio O.A."/>
            <person name="Collins S.B."/>
            <person name="Wespe N."/>
            <person name="Knight-Connoni V."/>
        </authorList>
    </citation>
    <scope>NUCLEOTIDE SEQUENCE [LARGE SCALE GENOMIC DNA]</scope>
    <source>
        <strain evidence="3 4">ATCC 25174</strain>
    </source>
</reference>
<dbReference type="Pfam" id="PF00534">
    <property type="entry name" value="Glycos_transf_1"/>
    <property type="match status" value="1"/>
</dbReference>
<dbReference type="PANTHER" id="PTHR46401:SF2">
    <property type="entry name" value="GLYCOSYLTRANSFERASE WBBK-RELATED"/>
    <property type="match status" value="1"/>
</dbReference>
<evidence type="ECO:0000313" key="3">
    <source>
        <dbReference type="EMBL" id="NUU16794.1"/>
    </source>
</evidence>